<evidence type="ECO:0000256" key="7">
    <source>
        <dbReference type="ARBA" id="ARBA00023136"/>
    </source>
</evidence>
<keyword evidence="6 9" id="KW-1133">Transmembrane helix</keyword>
<keyword evidence="7 9" id="KW-0472">Membrane</keyword>
<gene>
    <name evidence="10" type="ORF">ACRB68_01570</name>
</gene>
<dbReference type="EMBL" id="WEGH01000001">
    <property type="protein sequence ID" value="MQY02130.1"/>
    <property type="molecule type" value="Genomic_DNA"/>
</dbReference>
<keyword evidence="5 9" id="KW-0812">Transmembrane</keyword>
<evidence type="ECO:0000256" key="1">
    <source>
        <dbReference type="ARBA" id="ARBA00004651"/>
    </source>
</evidence>
<comment type="caution">
    <text evidence="10">The sequence shown here is derived from an EMBL/GenBank/DDBJ whole genome shotgun (WGS) entry which is preliminary data.</text>
</comment>
<keyword evidence="2" id="KW-1003">Cell membrane</keyword>
<dbReference type="GO" id="GO:0005886">
    <property type="term" value="C:plasma membrane"/>
    <property type="evidence" value="ECO:0007669"/>
    <property type="project" value="UniProtKB-SubCell"/>
</dbReference>
<feature type="transmembrane region" description="Helical" evidence="9">
    <location>
        <begin position="29"/>
        <end position="48"/>
    </location>
</feature>
<dbReference type="InterPro" id="IPR050297">
    <property type="entry name" value="LipidA_mod_glycosyltrf_83"/>
</dbReference>
<feature type="compositionally biased region" description="Basic and acidic residues" evidence="8">
    <location>
        <begin position="466"/>
        <end position="478"/>
    </location>
</feature>
<sequence length="478" mass="51653">MRSSRFAAITHRTTAHIAAVRRFKGRNRIFAVVLAIAAALRVVTMAGYPVPWLYYGDSFAYLATAEHMKPLWGFQPSGYPALLWLLRPFHSLATVAAVQHLLGLASGVLIYAVLRRRRLPGWGASLAAAPILLDASFLQLEHGVLSDTLFIFLIVAAVSVLMWSPELSTGRAAASGALLAMAALTRTIAIPMIVLMVLYLLVCRTGLRRAGAMAAAAGLPLALYAGWYSQHYGRIAVAGGDGVALWARTMTFADCAEINPPSRERPLCPDGPQQDAASEYVWAAGSPINRMPGGFANNDKARSFALRAIAAQPLDYLQAVLSDTSLAFAWTPIAHPKRIRPAFGFDSGHWPLSERPGVEQTVHAYDPGARAVYSRRPYATFLHHYQYVAYLRGPMLAALLLIAAAGLRRRDGDVPLGAAVFLLVAPVAVLDFDHRYVLPVIPVACLAAATSIAGFRSRPPAPEVTPGKRRDFATLARD</sequence>
<dbReference type="GO" id="GO:0009103">
    <property type="term" value="P:lipopolysaccharide biosynthetic process"/>
    <property type="evidence" value="ECO:0007669"/>
    <property type="project" value="UniProtKB-ARBA"/>
</dbReference>
<keyword evidence="4" id="KW-0808">Transferase</keyword>
<feature type="transmembrane region" description="Helical" evidence="9">
    <location>
        <begin position="414"/>
        <end position="430"/>
    </location>
</feature>
<evidence type="ECO:0000256" key="6">
    <source>
        <dbReference type="ARBA" id="ARBA00022989"/>
    </source>
</evidence>
<keyword evidence="11" id="KW-1185">Reference proteome</keyword>
<evidence type="ECO:0000313" key="10">
    <source>
        <dbReference type="EMBL" id="MQY02130.1"/>
    </source>
</evidence>
<organism evidence="10 11">
    <name type="scientific">Actinomadura macrotermitis</name>
    <dbReference type="NCBI Taxonomy" id="2585200"/>
    <lineage>
        <taxon>Bacteria</taxon>
        <taxon>Bacillati</taxon>
        <taxon>Actinomycetota</taxon>
        <taxon>Actinomycetes</taxon>
        <taxon>Streptosporangiales</taxon>
        <taxon>Thermomonosporaceae</taxon>
        <taxon>Actinomadura</taxon>
    </lineage>
</organism>
<comment type="subcellular location">
    <subcellularLocation>
        <location evidence="1">Cell membrane</location>
        <topology evidence="1">Multi-pass membrane protein</topology>
    </subcellularLocation>
</comment>
<evidence type="ECO:0000256" key="3">
    <source>
        <dbReference type="ARBA" id="ARBA00022676"/>
    </source>
</evidence>
<protein>
    <recommendedName>
        <fullName evidence="12">Glycosyltransferase RgtA/B/C/D-like domain-containing protein</fullName>
    </recommendedName>
</protein>
<dbReference type="RefSeq" id="WP_194293168.1">
    <property type="nucleotide sequence ID" value="NZ_WEGH01000001.1"/>
</dbReference>
<feature type="transmembrane region" description="Helical" evidence="9">
    <location>
        <begin position="92"/>
        <end position="114"/>
    </location>
</feature>
<evidence type="ECO:0000256" key="8">
    <source>
        <dbReference type="SAM" id="MobiDB-lite"/>
    </source>
</evidence>
<keyword evidence="3" id="KW-0328">Glycosyltransferase</keyword>
<accession>A0A7K0BLS2</accession>
<feature type="region of interest" description="Disordered" evidence="8">
    <location>
        <begin position="459"/>
        <end position="478"/>
    </location>
</feature>
<evidence type="ECO:0000256" key="2">
    <source>
        <dbReference type="ARBA" id="ARBA00022475"/>
    </source>
</evidence>
<evidence type="ECO:0008006" key="12">
    <source>
        <dbReference type="Google" id="ProtNLM"/>
    </source>
</evidence>
<proteinExistence type="predicted"/>
<dbReference type="Proteomes" id="UP000487268">
    <property type="component" value="Unassembled WGS sequence"/>
</dbReference>
<reference evidence="10 11" key="1">
    <citation type="submission" date="2019-10" db="EMBL/GenBank/DDBJ databases">
        <title>Actinomadura rubteroloni sp. nov. and Actinomadura macrotermitis sp. nov., isolated from the gut of fungus growing-termite Macrotermes natalensis.</title>
        <authorList>
            <person name="Benndorf R."/>
            <person name="Martin K."/>
            <person name="Kuefner M."/>
            <person name="De Beer W."/>
            <person name="Kaster A.-K."/>
            <person name="Vollmers J."/>
            <person name="Poulsen M."/>
            <person name="Beemelmanns C."/>
        </authorList>
    </citation>
    <scope>NUCLEOTIDE SEQUENCE [LARGE SCALE GENOMIC DNA]</scope>
    <source>
        <strain evidence="10 11">RB68</strain>
    </source>
</reference>
<dbReference type="PANTHER" id="PTHR33908:SF11">
    <property type="entry name" value="MEMBRANE PROTEIN"/>
    <property type="match status" value="1"/>
</dbReference>
<dbReference type="PANTHER" id="PTHR33908">
    <property type="entry name" value="MANNOSYLTRANSFERASE YKCB-RELATED"/>
    <property type="match status" value="1"/>
</dbReference>
<dbReference type="AlphaFoldDB" id="A0A7K0BLS2"/>
<evidence type="ECO:0000256" key="5">
    <source>
        <dbReference type="ARBA" id="ARBA00022692"/>
    </source>
</evidence>
<evidence type="ECO:0000256" key="9">
    <source>
        <dbReference type="SAM" id="Phobius"/>
    </source>
</evidence>
<evidence type="ECO:0000256" key="4">
    <source>
        <dbReference type="ARBA" id="ARBA00022679"/>
    </source>
</evidence>
<name>A0A7K0BLS2_9ACTN</name>
<feature type="transmembrane region" description="Helical" evidence="9">
    <location>
        <begin position="176"/>
        <end position="202"/>
    </location>
</feature>
<dbReference type="GO" id="GO:0016763">
    <property type="term" value="F:pentosyltransferase activity"/>
    <property type="evidence" value="ECO:0007669"/>
    <property type="project" value="TreeGrafter"/>
</dbReference>
<feature type="transmembrane region" description="Helical" evidence="9">
    <location>
        <begin position="144"/>
        <end position="164"/>
    </location>
</feature>
<feature type="transmembrane region" description="Helical" evidence="9">
    <location>
        <begin position="387"/>
        <end position="407"/>
    </location>
</feature>
<evidence type="ECO:0000313" key="11">
    <source>
        <dbReference type="Proteomes" id="UP000487268"/>
    </source>
</evidence>
<feature type="transmembrane region" description="Helical" evidence="9">
    <location>
        <begin position="436"/>
        <end position="455"/>
    </location>
</feature>